<dbReference type="Gene3D" id="1.25.40.340">
    <property type="match status" value="1"/>
</dbReference>
<evidence type="ECO:0000259" key="4">
    <source>
        <dbReference type="PROSITE" id="PS51480"/>
    </source>
</evidence>
<evidence type="ECO:0000256" key="1">
    <source>
        <dbReference type="ARBA" id="ARBA00022679"/>
    </source>
</evidence>
<dbReference type="GO" id="GO:0004371">
    <property type="term" value="F:glycerone kinase activity"/>
    <property type="evidence" value="ECO:0007669"/>
    <property type="project" value="InterPro"/>
</dbReference>
<feature type="domain" description="DhaL" evidence="4">
    <location>
        <begin position="5"/>
        <end position="205"/>
    </location>
</feature>
<evidence type="ECO:0000313" key="6">
    <source>
        <dbReference type="Proteomes" id="UP000220922"/>
    </source>
</evidence>
<sequence>MADAKSLVALFEAMTENLERDRPDLNQLDRDDGDSGDNMVNNFRLVTNALQQQINTGAGSDLGAALAQAAQVLRDNGKGATAPIYAQGLDQAASNLSGRSDFSLNDLQPMLEGLLGGAQQSSGAAPGQGTLLDVLLPAIGAFSQAKKKGDGDLDAILTALLEARRAANHTAQSSQGHGRGSGRNTQGEIDPGAAGAASLLEGLFGALLKGALNQGGNAAGSNEPAAQPAASGNPIFEMIGSLFRPKG</sequence>
<keyword evidence="2" id="KW-0418">Kinase</keyword>
<dbReference type="InterPro" id="IPR036117">
    <property type="entry name" value="DhaL_dom_sf"/>
</dbReference>
<dbReference type="RefSeq" id="WP_097651584.1">
    <property type="nucleotide sequence ID" value="NZ_LYXE01000063.1"/>
</dbReference>
<dbReference type="Pfam" id="PF02734">
    <property type="entry name" value="Dak2"/>
    <property type="match status" value="1"/>
</dbReference>
<feature type="region of interest" description="Disordered" evidence="3">
    <location>
        <begin position="167"/>
        <end position="192"/>
    </location>
</feature>
<protein>
    <recommendedName>
        <fullName evidence="4">DhaL domain-containing protein</fullName>
    </recommendedName>
</protein>
<evidence type="ECO:0000256" key="2">
    <source>
        <dbReference type="ARBA" id="ARBA00022777"/>
    </source>
</evidence>
<evidence type="ECO:0000313" key="5">
    <source>
        <dbReference type="EMBL" id="PDV99821.1"/>
    </source>
</evidence>
<dbReference type="EMBL" id="LYXE01000063">
    <property type="protein sequence ID" value="PDV99821.1"/>
    <property type="molecule type" value="Genomic_DNA"/>
</dbReference>
<dbReference type="OrthoDB" id="155773at2"/>
<gene>
    <name evidence="5" type="ORF">A9Q02_01000</name>
</gene>
<dbReference type="AlphaFoldDB" id="A0A2H3KQQ5"/>
<comment type="caution">
    <text evidence="5">The sequence shown here is derived from an EMBL/GenBank/DDBJ whole genome shotgun (WGS) entry which is preliminary data.</text>
</comment>
<dbReference type="PANTHER" id="PTHR28629">
    <property type="entry name" value="TRIOKINASE/FMN CYCLASE"/>
    <property type="match status" value="1"/>
</dbReference>
<dbReference type="GO" id="GO:0005829">
    <property type="term" value="C:cytosol"/>
    <property type="evidence" value="ECO:0007669"/>
    <property type="project" value="TreeGrafter"/>
</dbReference>
<organism evidence="5 6">
    <name type="scientific">Candidatus Chloroploca asiatica</name>
    <dbReference type="NCBI Taxonomy" id="1506545"/>
    <lineage>
        <taxon>Bacteria</taxon>
        <taxon>Bacillati</taxon>
        <taxon>Chloroflexota</taxon>
        <taxon>Chloroflexia</taxon>
        <taxon>Chloroflexales</taxon>
        <taxon>Chloroflexineae</taxon>
        <taxon>Oscillochloridaceae</taxon>
        <taxon>Candidatus Chloroploca</taxon>
    </lineage>
</organism>
<proteinExistence type="predicted"/>
<dbReference type="SMART" id="SM01120">
    <property type="entry name" value="Dak2"/>
    <property type="match status" value="1"/>
</dbReference>
<accession>A0A2H3KQQ5</accession>
<dbReference type="InterPro" id="IPR004007">
    <property type="entry name" value="DhaL_dom"/>
</dbReference>
<dbReference type="Proteomes" id="UP000220922">
    <property type="component" value="Unassembled WGS sequence"/>
</dbReference>
<keyword evidence="6" id="KW-1185">Reference proteome</keyword>
<reference evidence="5 6" key="1">
    <citation type="submission" date="2016-05" db="EMBL/GenBank/DDBJ databases">
        <authorList>
            <person name="Lavstsen T."/>
            <person name="Jespersen J.S."/>
        </authorList>
    </citation>
    <scope>NUCLEOTIDE SEQUENCE [LARGE SCALE GENOMIC DNA]</scope>
    <source>
        <strain evidence="5 6">B7-9</strain>
    </source>
</reference>
<dbReference type="InterPro" id="IPR050861">
    <property type="entry name" value="Dihydroxyacetone_Kinase"/>
</dbReference>
<keyword evidence="1" id="KW-0808">Transferase</keyword>
<dbReference type="GO" id="GO:0019563">
    <property type="term" value="P:glycerol catabolic process"/>
    <property type="evidence" value="ECO:0007669"/>
    <property type="project" value="TreeGrafter"/>
</dbReference>
<evidence type="ECO:0000256" key="3">
    <source>
        <dbReference type="SAM" id="MobiDB-lite"/>
    </source>
</evidence>
<dbReference type="PROSITE" id="PS51480">
    <property type="entry name" value="DHAL"/>
    <property type="match status" value="1"/>
</dbReference>
<name>A0A2H3KQQ5_9CHLR</name>
<dbReference type="SUPFAM" id="SSF101473">
    <property type="entry name" value="DhaL-like"/>
    <property type="match status" value="1"/>
</dbReference>
<dbReference type="PANTHER" id="PTHR28629:SF4">
    <property type="entry name" value="TRIOKINASE_FMN CYCLASE"/>
    <property type="match status" value="1"/>
</dbReference>